<dbReference type="GO" id="GO:0016787">
    <property type="term" value="F:hydrolase activity"/>
    <property type="evidence" value="ECO:0007669"/>
    <property type="project" value="TreeGrafter"/>
</dbReference>
<dbReference type="PANTHER" id="PTHR10426:SF88">
    <property type="entry name" value="ADIPOCYTE PLASMA MEMBRANE-ASSOCIATED PROTEIN HEMOMUCIN-RELATED"/>
    <property type="match status" value="1"/>
</dbReference>
<reference evidence="6" key="1">
    <citation type="submission" date="2014-11" db="EMBL/GenBank/DDBJ databases">
        <authorList>
            <person name="Otto D Thomas"/>
            <person name="Naeem Raeece"/>
        </authorList>
    </citation>
    <scope>NUCLEOTIDE SEQUENCE</scope>
</reference>
<comment type="similarity">
    <text evidence="1">Belongs to the strictosidine synthase family.</text>
</comment>
<evidence type="ECO:0000256" key="1">
    <source>
        <dbReference type="ARBA" id="ARBA00009191"/>
    </source>
</evidence>
<evidence type="ECO:0000313" key="6">
    <source>
        <dbReference type="EMBL" id="CEM54583.1"/>
    </source>
</evidence>
<evidence type="ECO:0000256" key="2">
    <source>
        <dbReference type="ARBA" id="ARBA00022553"/>
    </source>
</evidence>
<evidence type="ECO:0000256" key="3">
    <source>
        <dbReference type="ARBA" id="ARBA00023180"/>
    </source>
</evidence>
<dbReference type="Gene3D" id="2.120.10.30">
    <property type="entry name" value="TolB, C-terminal domain"/>
    <property type="match status" value="1"/>
</dbReference>
<dbReference type="PhylomeDB" id="A0A0G4IBM5"/>
<organism evidence="6">
    <name type="scientific">Chromera velia CCMP2878</name>
    <dbReference type="NCBI Taxonomy" id="1169474"/>
    <lineage>
        <taxon>Eukaryota</taxon>
        <taxon>Sar</taxon>
        <taxon>Alveolata</taxon>
        <taxon>Colpodellida</taxon>
        <taxon>Chromeraceae</taxon>
        <taxon>Chromera</taxon>
    </lineage>
</organism>
<evidence type="ECO:0000259" key="5">
    <source>
        <dbReference type="Pfam" id="PF03088"/>
    </source>
</evidence>
<feature type="transmembrane region" description="Helical" evidence="4">
    <location>
        <begin position="371"/>
        <end position="391"/>
    </location>
</feature>
<keyword evidence="4" id="KW-1133">Transmembrane helix</keyword>
<keyword evidence="4" id="KW-0812">Transmembrane</keyword>
<gene>
    <name evidence="6" type="ORF">Cvel_2220</name>
</gene>
<dbReference type="GO" id="GO:0012505">
    <property type="term" value="C:endomembrane system"/>
    <property type="evidence" value="ECO:0007669"/>
    <property type="project" value="TreeGrafter"/>
</dbReference>
<dbReference type="SUPFAM" id="SSF63829">
    <property type="entry name" value="Calcium-dependent phosphotriesterase"/>
    <property type="match status" value="1"/>
</dbReference>
<dbReference type="EMBL" id="CDMZ01005798">
    <property type="protein sequence ID" value="CEM54583.1"/>
    <property type="molecule type" value="Genomic_DNA"/>
</dbReference>
<protein>
    <recommendedName>
        <fullName evidence="5">Strictosidine synthase conserved region domain-containing protein</fullName>
    </recommendedName>
</protein>
<dbReference type="PANTHER" id="PTHR10426">
    <property type="entry name" value="STRICTOSIDINE SYNTHASE-RELATED"/>
    <property type="match status" value="1"/>
</dbReference>
<dbReference type="InterPro" id="IPR018119">
    <property type="entry name" value="Strictosidine_synth_cons-reg"/>
</dbReference>
<keyword evidence="2" id="KW-0597">Phosphoprotein</keyword>
<feature type="transmembrane region" description="Helical" evidence="4">
    <location>
        <begin position="6"/>
        <end position="23"/>
    </location>
</feature>
<feature type="domain" description="Strictosidine synthase conserved region" evidence="5">
    <location>
        <begin position="189"/>
        <end position="268"/>
    </location>
</feature>
<accession>A0A0G4IBM5</accession>
<keyword evidence="4" id="KW-0472">Membrane</keyword>
<dbReference type="Pfam" id="PF03088">
    <property type="entry name" value="Str_synth"/>
    <property type="match status" value="1"/>
</dbReference>
<evidence type="ECO:0000256" key="4">
    <source>
        <dbReference type="SAM" id="Phobius"/>
    </source>
</evidence>
<name>A0A0G4IBM5_9ALVE</name>
<proteinExistence type="inferred from homology"/>
<dbReference type="InterPro" id="IPR011042">
    <property type="entry name" value="6-blade_b-propeller_TolB-like"/>
</dbReference>
<keyword evidence="3" id="KW-0325">Glycoprotein</keyword>
<dbReference type="VEuPathDB" id="CryptoDB:Cvel_2220"/>
<sequence>MWALHFGFGVVAPIVVALLTVIVKQRTPIDAQAKPSFVPLKVPEIELPSPEIVFEGKVVAGESFAEGPDGWMYVSGGDGVIWRFKEDLTAEPVARTGEPSVHCGRVKAMEPFCGRPLGLAFASDGALLICDAYKGLMKLDLDDESQPVGKDGLARPVVLASEASDGSPIRFCNSVLPVETETEGGGIEEVFFFTDTSEKWQRNEVLYEILEGAPKGRILQFRPSTGRAEILKSDLKFPNGLLKSPSANESEDALLMVELNSYSVWKFFHRGPRRGSWERVMEQMPCVPDNLSPGRSGPTATFFAGCAYKRKSAERIMAPTYVRQALAALFPMSAIEYVSKTFFDNRATVLEVREDGSPIAMYRAPKEAGGFIFCAEAVVWNGFVWLGTWFAPQSMARWRLEDFRFVDI</sequence>
<dbReference type="AlphaFoldDB" id="A0A0G4IBM5"/>